<comment type="caution">
    <text evidence="3">The sequence shown here is derived from an EMBL/GenBank/DDBJ whole genome shotgun (WGS) entry which is preliminary data.</text>
</comment>
<keyword evidence="4" id="KW-1185">Reference proteome</keyword>
<dbReference type="InterPro" id="IPR055560">
    <property type="entry name" value="DUF7136"/>
</dbReference>
<feature type="compositionally biased region" description="Polar residues" evidence="1">
    <location>
        <begin position="289"/>
        <end position="304"/>
    </location>
</feature>
<proteinExistence type="predicted"/>
<dbReference type="EMBL" id="JAUEPO010000007">
    <property type="protein sequence ID" value="KAK3317579.1"/>
    <property type="molecule type" value="Genomic_DNA"/>
</dbReference>
<feature type="region of interest" description="Disordered" evidence="1">
    <location>
        <begin position="263"/>
        <end position="304"/>
    </location>
</feature>
<sequence length="304" mass="32051">MAWLSATPARSALAPSSLDTVELDLISPVKGGHYRVNPDTGLGVVAAVHNKALADSHEWSFGWEIRSSEPKFFAMGTIGGRPEGPREYDESDFSTIQNDTIYIGVSHPYFFSGSNRPNNGPMPAGQYRFNWRFDIGPWCGPFRVTNGSPGTNGSQGWDTVFKISVADDAPWPAFTPTSCASVAGQVSFATSPAVVGRHVSPEESYASTLSVTESANPCLATVGPAQAASISSVMKWGSAARTPVTSSSLVYWSSAFSSSSYYSSPSSPSSLSVTQMPSSTPTDVGGARSRSSAANPSLQPETGR</sequence>
<dbReference type="Proteomes" id="UP001286456">
    <property type="component" value="Unassembled WGS sequence"/>
</dbReference>
<evidence type="ECO:0000256" key="1">
    <source>
        <dbReference type="SAM" id="MobiDB-lite"/>
    </source>
</evidence>
<dbReference type="Pfam" id="PF23584">
    <property type="entry name" value="DUF7136"/>
    <property type="match status" value="1"/>
</dbReference>
<evidence type="ECO:0000259" key="2">
    <source>
        <dbReference type="Pfam" id="PF23584"/>
    </source>
</evidence>
<evidence type="ECO:0000313" key="4">
    <source>
        <dbReference type="Proteomes" id="UP001286456"/>
    </source>
</evidence>
<dbReference type="AlphaFoldDB" id="A0AAE0I3H4"/>
<gene>
    <name evidence="3" type="ORF">B0T19DRAFT_469306</name>
</gene>
<organism evidence="3 4">
    <name type="scientific">Cercophora scortea</name>
    <dbReference type="NCBI Taxonomy" id="314031"/>
    <lineage>
        <taxon>Eukaryota</taxon>
        <taxon>Fungi</taxon>
        <taxon>Dikarya</taxon>
        <taxon>Ascomycota</taxon>
        <taxon>Pezizomycotina</taxon>
        <taxon>Sordariomycetes</taxon>
        <taxon>Sordariomycetidae</taxon>
        <taxon>Sordariales</taxon>
        <taxon>Lasiosphaeriaceae</taxon>
        <taxon>Cercophora</taxon>
    </lineage>
</organism>
<feature type="compositionally biased region" description="Low complexity" evidence="1">
    <location>
        <begin position="263"/>
        <end position="279"/>
    </location>
</feature>
<name>A0AAE0I3H4_9PEZI</name>
<reference evidence="3" key="1">
    <citation type="journal article" date="2023" name="Mol. Phylogenet. Evol.">
        <title>Genome-scale phylogeny and comparative genomics of the fungal order Sordariales.</title>
        <authorList>
            <person name="Hensen N."/>
            <person name="Bonometti L."/>
            <person name="Westerberg I."/>
            <person name="Brannstrom I.O."/>
            <person name="Guillou S."/>
            <person name="Cros-Aarteil S."/>
            <person name="Calhoun S."/>
            <person name="Haridas S."/>
            <person name="Kuo A."/>
            <person name="Mondo S."/>
            <person name="Pangilinan J."/>
            <person name="Riley R."/>
            <person name="LaButti K."/>
            <person name="Andreopoulos B."/>
            <person name="Lipzen A."/>
            <person name="Chen C."/>
            <person name="Yan M."/>
            <person name="Daum C."/>
            <person name="Ng V."/>
            <person name="Clum A."/>
            <person name="Steindorff A."/>
            <person name="Ohm R.A."/>
            <person name="Martin F."/>
            <person name="Silar P."/>
            <person name="Natvig D.O."/>
            <person name="Lalanne C."/>
            <person name="Gautier V."/>
            <person name="Ament-Velasquez S.L."/>
            <person name="Kruys A."/>
            <person name="Hutchinson M.I."/>
            <person name="Powell A.J."/>
            <person name="Barry K."/>
            <person name="Miller A.N."/>
            <person name="Grigoriev I.V."/>
            <person name="Debuchy R."/>
            <person name="Gladieux P."/>
            <person name="Hiltunen Thoren M."/>
            <person name="Johannesson H."/>
        </authorList>
    </citation>
    <scope>NUCLEOTIDE SEQUENCE</scope>
    <source>
        <strain evidence="3">SMH4131-1</strain>
    </source>
</reference>
<accession>A0AAE0I3H4</accession>
<protein>
    <recommendedName>
        <fullName evidence="2">DUF7136 domain-containing protein</fullName>
    </recommendedName>
</protein>
<feature type="domain" description="DUF7136" evidence="2">
    <location>
        <begin position="18"/>
        <end position="240"/>
    </location>
</feature>
<evidence type="ECO:0000313" key="3">
    <source>
        <dbReference type="EMBL" id="KAK3317579.1"/>
    </source>
</evidence>
<reference evidence="3" key="2">
    <citation type="submission" date="2023-06" db="EMBL/GenBank/DDBJ databases">
        <authorList>
            <consortium name="Lawrence Berkeley National Laboratory"/>
            <person name="Haridas S."/>
            <person name="Hensen N."/>
            <person name="Bonometti L."/>
            <person name="Westerberg I."/>
            <person name="Brannstrom I.O."/>
            <person name="Guillou S."/>
            <person name="Cros-Aarteil S."/>
            <person name="Calhoun S."/>
            <person name="Kuo A."/>
            <person name="Mondo S."/>
            <person name="Pangilinan J."/>
            <person name="Riley R."/>
            <person name="Labutti K."/>
            <person name="Andreopoulos B."/>
            <person name="Lipzen A."/>
            <person name="Chen C."/>
            <person name="Yanf M."/>
            <person name="Daum C."/>
            <person name="Ng V."/>
            <person name="Clum A."/>
            <person name="Steindorff A."/>
            <person name="Ohm R."/>
            <person name="Martin F."/>
            <person name="Silar P."/>
            <person name="Natvig D."/>
            <person name="Lalanne C."/>
            <person name="Gautier V."/>
            <person name="Ament-Velasquez S.L."/>
            <person name="Kruys A."/>
            <person name="Hutchinson M.I."/>
            <person name="Powell A.J."/>
            <person name="Barry K."/>
            <person name="Miller A.N."/>
            <person name="Grigoriev I.V."/>
            <person name="Debuchy R."/>
            <person name="Gladieux P."/>
            <person name="Thoren M.H."/>
            <person name="Johannesson H."/>
        </authorList>
    </citation>
    <scope>NUCLEOTIDE SEQUENCE</scope>
    <source>
        <strain evidence="3">SMH4131-1</strain>
    </source>
</reference>